<dbReference type="Proteomes" id="UP000230093">
    <property type="component" value="Unassembled WGS sequence"/>
</dbReference>
<dbReference type="NCBIfam" id="TIGR01462">
    <property type="entry name" value="greA"/>
    <property type="match status" value="1"/>
</dbReference>
<dbReference type="PROSITE" id="PS00830">
    <property type="entry name" value="GREAB_2"/>
    <property type="match status" value="1"/>
</dbReference>
<evidence type="ECO:0000256" key="6">
    <source>
        <dbReference type="ARBA" id="ARBA00024916"/>
    </source>
</evidence>
<evidence type="ECO:0000256" key="1">
    <source>
        <dbReference type="ARBA" id="ARBA00008213"/>
    </source>
</evidence>
<keyword evidence="12" id="KW-0648">Protein biosynthesis</keyword>
<dbReference type="InterPro" id="IPR006359">
    <property type="entry name" value="Tscrpt_elong_fac_GreA"/>
</dbReference>
<sequence>MTVKDKSVYLTKEGLVEIKKELGELEEKKRPRLIKRVALARSMGDLSENSEYTAARDDLSMVVGRIEELRLILSKVKLIKKAKTKGKKQVDLGCKVTVKQGRNTQVFEVVGEWEADPLNKRISHSSPLGKALLGKGIGDQVEIEAPAGKINYLIQKID</sequence>
<evidence type="ECO:0000256" key="9">
    <source>
        <dbReference type="RuleBase" id="RU000556"/>
    </source>
</evidence>
<evidence type="ECO:0000256" key="8">
    <source>
        <dbReference type="HAMAP-Rule" id="MF_00105"/>
    </source>
</evidence>
<dbReference type="EMBL" id="PEZT01000013">
    <property type="protein sequence ID" value="PIS09263.1"/>
    <property type="molecule type" value="Genomic_DNA"/>
</dbReference>
<evidence type="ECO:0000259" key="10">
    <source>
        <dbReference type="Pfam" id="PF01272"/>
    </source>
</evidence>
<protein>
    <recommendedName>
        <fullName evidence="2 8">Transcription elongation factor GreA</fullName>
    </recommendedName>
    <alternativeName>
        <fullName evidence="7 8">Transcript cleavage factor GreA</fullName>
    </alternativeName>
</protein>
<evidence type="ECO:0000256" key="3">
    <source>
        <dbReference type="ARBA" id="ARBA00023015"/>
    </source>
</evidence>
<dbReference type="Gene3D" id="3.10.50.30">
    <property type="entry name" value="Transcription elongation factor, GreA/GreB, C-terminal domain"/>
    <property type="match status" value="1"/>
</dbReference>
<keyword evidence="5 8" id="KW-0804">Transcription</keyword>
<dbReference type="InterPro" id="IPR028624">
    <property type="entry name" value="Tscrpt_elong_fac_GreA/B"/>
</dbReference>
<dbReference type="Pfam" id="PF01272">
    <property type="entry name" value="GreA_GreB"/>
    <property type="match status" value="1"/>
</dbReference>
<dbReference type="NCBIfam" id="NF001263">
    <property type="entry name" value="PRK00226.1-4"/>
    <property type="match status" value="1"/>
</dbReference>
<dbReference type="Pfam" id="PF03449">
    <property type="entry name" value="GreA_GreB_N"/>
    <property type="match status" value="1"/>
</dbReference>
<dbReference type="AlphaFoldDB" id="A0A2H0W9C9"/>
<evidence type="ECO:0000259" key="11">
    <source>
        <dbReference type="Pfam" id="PF03449"/>
    </source>
</evidence>
<evidence type="ECO:0000256" key="5">
    <source>
        <dbReference type="ARBA" id="ARBA00023163"/>
    </source>
</evidence>
<dbReference type="FunFam" id="1.10.287.180:FF:000001">
    <property type="entry name" value="Transcription elongation factor GreA"/>
    <property type="match status" value="1"/>
</dbReference>
<dbReference type="GO" id="GO:0006354">
    <property type="term" value="P:DNA-templated transcription elongation"/>
    <property type="evidence" value="ECO:0007669"/>
    <property type="project" value="TreeGrafter"/>
</dbReference>
<feature type="domain" description="Transcription elongation factor GreA/GreB N-terminal" evidence="11">
    <location>
        <begin position="8"/>
        <end position="77"/>
    </location>
</feature>
<dbReference type="InterPro" id="IPR036805">
    <property type="entry name" value="Tscrpt_elong_fac_GreA/B_N_sf"/>
</dbReference>
<comment type="caution">
    <text evidence="12">The sequence shown here is derived from an EMBL/GenBank/DDBJ whole genome shotgun (WGS) entry which is preliminary data.</text>
</comment>
<dbReference type="PANTHER" id="PTHR30437">
    <property type="entry name" value="TRANSCRIPTION ELONGATION FACTOR GREA"/>
    <property type="match status" value="1"/>
</dbReference>
<evidence type="ECO:0000256" key="4">
    <source>
        <dbReference type="ARBA" id="ARBA00023125"/>
    </source>
</evidence>
<evidence type="ECO:0000256" key="7">
    <source>
        <dbReference type="ARBA" id="ARBA00030776"/>
    </source>
</evidence>
<dbReference type="PROSITE" id="PS00829">
    <property type="entry name" value="GREAB_1"/>
    <property type="match status" value="1"/>
</dbReference>
<dbReference type="InterPro" id="IPR022691">
    <property type="entry name" value="Tscrpt_elong_fac_GreA/B_N"/>
</dbReference>
<reference evidence="13" key="1">
    <citation type="submission" date="2017-09" db="EMBL/GenBank/DDBJ databases">
        <title>Depth-based differentiation of microbial function through sediment-hosted aquifers and enrichment of novel symbionts in the deep terrestrial subsurface.</title>
        <authorList>
            <person name="Probst A.J."/>
            <person name="Ladd B."/>
            <person name="Jarett J.K."/>
            <person name="Geller-Mcgrath D.E."/>
            <person name="Sieber C.M.K."/>
            <person name="Emerson J.B."/>
            <person name="Anantharaman K."/>
            <person name="Thomas B.C."/>
            <person name="Malmstrom R."/>
            <person name="Stieglmeier M."/>
            <person name="Klingl A."/>
            <person name="Woyke T."/>
            <person name="Ryan C.M."/>
            <person name="Banfield J.F."/>
        </authorList>
    </citation>
    <scope>NUCLEOTIDE SEQUENCE [LARGE SCALE GENOMIC DNA]</scope>
</reference>
<keyword evidence="3 8" id="KW-0805">Transcription regulation</keyword>
<comment type="similarity">
    <text evidence="1 8 9">Belongs to the GreA/GreB family.</text>
</comment>
<dbReference type="GO" id="GO:0003746">
    <property type="term" value="F:translation elongation factor activity"/>
    <property type="evidence" value="ECO:0007669"/>
    <property type="project" value="UniProtKB-KW"/>
</dbReference>
<organism evidence="12 13">
    <name type="scientific">Candidatus Beckwithbacteria bacterium CG10_big_fil_rev_8_21_14_0_10_34_10</name>
    <dbReference type="NCBI Taxonomy" id="1974495"/>
    <lineage>
        <taxon>Bacteria</taxon>
        <taxon>Candidatus Beckwithiibacteriota</taxon>
    </lineage>
</organism>
<dbReference type="PANTHER" id="PTHR30437:SF4">
    <property type="entry name" value="TRANSCRIPTION ELONGATION FACTOR GREA"/>
    <property type="match status" value="1"/>
</dbReference>
<dbReference type="HAMAP" id="MF_00105">
    <property type="entry name" value="GreA_GreB"/>
    <property type="match status" value="1"/>
</dbReference>
<dbReference type="InterPro" id="IPR001437">
    <property type="entry name" value="Tscrpt_elong_fac_GreA/B_C"/>
</dbReference>
<dbReference type="PIRSF" id="PIRSF006092">
    <property type="entry name" value="GreA_GreB"/>
    <property type="match status" value="1"/>
</dbReference>
<dbReference type="SUPFAM" id="SSF54534">
    <property type="entry name" value="FKBP-like"/>
    <property type="match status" value="1"/>
</dbReference>
<proteinExistence type="inferred from homology"/>
<dbReference type="SUPFAM" id="SSF46557">
    <property type="entry name" value="GreA transcript cleavage protein, N-terminal domain"/>
    <property type="match status" value="1"/>
</dbReference>
<keyword evidence="12" id="KW-0251">Elongation factor</keyword>
<name>A0A2H0W9C9_9BACT</name>
<dbReference type="InterPro" id="IPR036953">
    <property type="entry name" value="GreA/GreB_C_sf"/>
</dbReference>
<evidence type="ECO:0000313" key="13">
    <source>
        <dbReference type="Proteomes" id="UP000230093"/>
    </source>
</evidence>
<gene>
    <name evidence="8" type="primary">greA</name>
    <name evidence="12" type="ORF">COT75_02400</name>
</gene>
<dbReference type="GO" id="GO:0003677">
    <property type="term" value="F:DNA binding"/>
    <property type="evidence" value="ECO:0007669"/>
    <property type="project" value="UniProtKB-UniRule"/>
</dbReference>
<dbReference type="GO" id="GO:0070063">
    <property type="term" value="F:RNA polymerase binding"/>
    <property type="evidence" value="ECO:0007669"/>
    <property type="project" value="InterPro"/>
</dbReference>
<accession>A0A2H0W9C9</accession>
<dbReference type="Gene3D" id="1.10.287.180">
    <property type="entry name" value="Transcription elongation factor, GreA/GreB, N-terminal domain"/>
    <property type="match status" value="1"/>
</dbReference>
<comment type="function">
    <text evidence="6 8 9">Necessary for efficient RNA polymerase transcription elongation past template-encoded arresting sites. The arresting sites in DNA have the property of trapping a certain fraction of elongating RNA polymerases that pass through, resulting in locked ternary complexes. Cleavage of the nascent transcript by cleavage factors such as GreA or GreB allows the resumption of elongation from the new 3'terminus. GreA releases sequences of 2 to 3 nucleotides.</text>
</comment>
<evidence type="ECO:0000256" key="2">
    <source>
        <dbReference type="ARBA" id="ARBA00013729"/>
    </source>
</evidence>
<dbReference type="InterPro" id="IPR023459">
    <property type="entry name" value="Tscrpt_elong_fac_GreA/B_fam"/>
</dbReference>
<feature type="domain" description="Transcription elongation factor GreA/GreB C-terminal" evidence="10">
    <location>
        <begin position="87"/>
        <end position="157"/>
    </location>
</feature>
<keyword evidence="4 8" id="KW-0238">DNA-binding</keyword>
<dbReference type="GO" id="GO:0032784">
    <property type="term" value="P:regulation of DNA-templated transcription elongation"/>
    <property type="evidence" value="ECO:0007669"/>
    <property type="project" value="UniProtKB-UniRule"/>
</dbReference>
<evidence type="ECO:0000313" key="12">
    <source>
        <dbReference type="EMBL" id="PIS09263.1"/>
    </source>
</evidence>
<dbReference type="InterPro" id="IPR018151">
    <property type="entry name" value="TF_GreA/GreB_CS"/>
</dbReference>